<name>N1QG56_SPHMS</name>
<dbReference type="AlphaFoldDB" id="N1QG56"/>
<dbReference type="GeneID" id="27898634"/>
<evidence type="ECO:0000256" key="1">
    <source>
        <dbReference type="SAM" id="MobiDB-lite"/>
    </source>
</evidence>
<dbReference type="EMBL" id="KB456267">
    <property type="protein sequence ID" value="EMF10777.1"/>
    <property type="molecule type" value="Genomic_DNA"/>
</dbReference>
<organism evidence="2 3">
    <name type="scientific">Sphaerulina musiva (strain SO2202)</name>
    <name type="common">Poplar stem canker fungus</name>
    <name type="synonym">Septoria musiva</name>
    <dbReference type="NCBI Taxonomy" id="692275"/>
    <lineage>
        <taxon>Eukaryota</taxon>
        <taxon>Fungi</taxon>
        <taxon>Dikarya</taxon>
        <taxon>Ascomycota</taxon>
        <taxon>Pezizomycotina</taxon>
        <taxon>Dothideomycetes</taxon>
        <taxon>Dothideomycetidae</taxon>
        <taxon>Mycosphaerellales</taxon>
        <taxon>Mycosphaerellaceae</taxon>
        <taxon>Sphaerulina</taxon>
    </lineage>
</organism>
<dbReference type="RefSeq" id="XP_016758898.1">
    <property type="nucleotide sequence ID" value="XM_016901497.1"/>
</dbReference>
<feature type="compositionally biased region" description="Low complexity" evidence="1">
    <location>
        <begin position="32"/>
        <end position="47"/>
    </location>
</feature>
<dbReference type="Proteomes" id="UP000016931">
    <property type="component" value="Unassembled WGS sequence"/>
</dbReference>
<keyword evidence="3" id="KW-1185">Reference proteome</keyword>
<evidence type="ECO:0000313" key="2">
    <source>
        <dbReference type="EMBL" id="EMF10777.1"/>
    </source>
</evidence>
<dbReference type="HOGENOM" id="CLU_2499304_0_0_1"/>
<accession>N1QG56</accession>
<proteinExistence type="predicted"/>
<gene>
    <name evidence="2" type="ORF">SEPMUDRAFT_119303</name>
</gene>
<feature type="region of interest" description="Disordered" evidence="1">
    <location>
        <begin position="24"/>
        <end position="51"/>
    </location>
</feature>
<evidence type="ECO:0000313" key="3">
    <source>
        <dbReference type="Proteomes" id="UP000016931"/>
    </source>
</evidence>
<sequence length="86" mass="9899">MRQCETRDCVQFYVGIRVDLLGNRSIQPDQYGSSGADNASDSAMNSEDSSDDKWFRCNEMFTGHEQPTVREMHVYNDKDKMLQSQP</sequence>
<protein>
    <submittedName>
        <fullName evidence="2">Uncharacterized protein</fullName>
    </submittedName>
</protein>
<reference evidence="2 3" key="1">
    <citation type="journal article" date="2012" name="PLoS Pathog.">
        <title>Diverse lifestyles and strategies of plant pathogenesis encoded in the genomes of eighteen Dothideomycetes fungi.</title>
        <authorList>
            <person name="Ohm R.A."/>
            <person name="Feau N."/>
            <person name="Henrissat B."/>
            <person name="Schoch C.L."/>
            <person name="Horwitz B.A."/>
            <person name="Barry K.W."/>
            <person name="Condon B.J."/>
            <person name="Copeland A.C."/>
            <person name="Dhillon B."/>
            <person name="Glaser F."/>
            <person name="Hesse C.N."/>
            <person name="Kosti I."/>
            <person name="LaButti K."/>
            <person name="Lindquist E.A."/>
            <person name="Lucas S."/>
            <person name="Salamov A.A."/>
            <person name="Bradshaw R.E."/>
            <person name="Ciuffetti L."/>
            <person name="Hamelin R.C."/>
            <person name="Kema G.H.J."/>
            <person name="Lawrence C."/>
            <person name="Scott J.A."/>
            <person name="Spatafora J.W."/>
            <person name="Turgeon B.G."/>
            <person name="de Wit P.J.G.M."/>
            <person name="Zhong S."/>
            <person name="Goodwin S.B."/>
            <person name="Grigoriev I.V."/>
        </authorList>
    </citation>
    <scope>NUCLEOTIDE SEQUENCE [LARGE SCALE GENOMIC DNA]</scope>
    <source>
        <strain evidence="2 3">SO2202</strain>
    </source>
</reference>